<keyword evidence="1" id="KW-0472">Membrane</keyword>
<comment type="caution">
    <text evidence="2">The sequence shown here is derived from an EMBL/GenBank/DDBJ whole genome shotgun (WGS) entry which is preliminary data.</text>
</comment>
<dbReference type="Proteomes" id="UP001054837">
    <property type="component" value="Unassembled WGS sequence"/>
</dbReference>
<organism evidence="2 3">
    <name type="scientific">Caerostris darwini</name>
    <dbReference type="NCBI Taxonomy" id="1538125"/>
    <lineage>
        <taxon>Eukaryota</taxon>
        <taxon>Metazoa</taxon>
        <taxon>Ecdysozoa</taxon>
        <taxon>Arthropoda</taxon>
        <taxon>Chelicerata</taxon>
        <taxon>Arachnida</taxon>
        <taxon>Araneae</taxon>
        <taxon>Araneomorphae</taxon>
        <taxon>Entelegynae</taxon>
        <taxon>Araneoidea</taxon>
        <taxon>Araneidae</taxon>
        <taxon>Caerostris</taxon>
    </lineage>
</organism>
<dbReference type="EMBL" id="BPLQ01006486">
    <property type="protein sequence ID" value="GIY22831.1"/>
    <property type="molecule type" value="Genomic_DNA"/>
</dbReference>
<evidence type="ECO:0000313" key="3">
    <source>
        <dbReference type="Proteomes" id="UP001054837"/>
    </source>
</evidence>
<protein>
    <submittedName>
        <fullName evidence="2">Uncharacterized protein</fullName>
    </submittedName>
</protein>
<evidence type="ECO:0000313" key="2">
    <source>
        <dbReference type="EMBL" id="GIY22831.1"/>
    </source>
</evidence>
<feature type="transmembrane region" description="Helical" evidence="1">
    <location>
        <begin position="35"/>
        <end position="57"/>
    </location>
</feature>
<keyword evidence="3" id="KW-1185">Reference proteome</keyword>
<proteinExistence type="predicted"/>
<gene>
    <name evidence="2" type="primary">AVEN_232613_1</name>
    <name evidence="2" type="ORF">CDAR_621121</name>
</gene>
<sequence>MPTSSINTAKINQKDSYGITQKEDVNRFLFNGKEVLILVAVSVFLTSTFMCCVNSFIQHGFCEKKSRRNNDFKIDRWWATQSTSGILSHLLRNKPASSEGSASCKWSRSSKQRSNSKIVCQCNSTNSSKSIAF</sequence>
<accession>A0AAV4RPF4</accession>
<keyword evidence="1" id="KW-0812">Transmembrane</keyword>
<evidence type="ECO:0000256" key="1">
    <source>
        <dbReference type="SAM" id="Phobius"/>
    </source>
</evidence>
<dbReference type="AlphaFoldDB" id="A0AAV4RPF4"/>
<keyword evidence="1" id="KW-1133">Transmembrane helix</keyword>
<name>A0AAV4RPF4_9ARAC</name>
<reference evidence="2 3" key="1">
    <citation type="submission" date="2021-06" db="EMBL/GenBank/DDBJ databases">
        <title>Caerostris darwini draft genome.</title>
        <authorList>
            <person name="Kono N."/>
            <person name="Arakawa K."/>
        </authorList>
    </citation>
    <scope>NUCLEOTIDE SEQUENCE [LARGE SCALE GENOMIC DNA]</scope>
</reference>